<organism evidence="2 3">
    <name type="scientific">Protopolystoma xenopodis</name>
    <dbReference type="NCBI Taxonomy" id="117903"/>
    <lineage>
        <taxon>Eukaryota</taxon>
        <taxon>Metazoa</taxon>
        <taxon>Spiralia</taxon>
        <taxon>Lophotrochozoa</taxon>
        <taxon>Platyhelminthes</taxon>
        <taxon>Monogenea</taxon>
        <taxon>Polyopisthocotylea</taxon>
        <taxon>Polystomatidea</taxon>
        <taxon>Polystomatidae</taxon>
        <taxon>Protopolystoma</taxon>
    </lineage>
</organism>
<evidence type="ECO:0000313" key="3">
    <source>
        <dbReference type="Proteomes" id="UP000784294"/>
    </source>
</evidence>
<comment type="caution">
    <text evidence="2">The sequence shown here is derived from an EMBL/GenBank/DDBJ whole genome shotgun (WGS) entry which is preliminary data.</text>
</comment>
<reference evidence="2" key="1">
    <citation type="submission" date="2018-11" db="EMBL/GenBank/DDBJ databases">
        <authorList>
            <consortium name="Pathogen Informatics"/>
        </authorList>
    </citation>
    <scope>NUCLEOTIDE SEQUENCE</scope>
</reference>
<sequence length="298" mass="33055">MAVPRMPSTGTRWLGDHLDCAMKYILSKARRMQKTPTHPSAPSFGSSESLDGFEMHYTKTPAQSDSKNESSLRTWRCSIPFPNVHPDIVIGALWNFRYKWDPEIESCHLEDQLTDQIQLCRVGFRTCHAQNIRWARLLRGHLTSASSAITTTELFDCAPSPPSLLSLSTPPSSSFSPATSSSGHRTTAKTMASSPVIVSSSSGHLAFRPTLMPGSDWVRAIYVSESIDRTKTPNPARRFIKGRNQRCRRLSGSNETPGWDSLWPTLSMTCVYKEHLLAERAPGAFGCRVSIVSKIDLG</sequence>
<protein>
    <recommendedName>
        <fullName evidence="4">START domain-containing protein</fullName>
    </recommendedName>
</protein>
<dbReference type="EMBL" id="CAAALY010015829">
    <property type="protein sequence ID" value="VEL12784.1"/>
    <property type="molecule type" value="Genomic_DNA"/>
</dbReference>
<name>A0A448WJ29_9PLAT</name>
<dbReference type="Proteomes" id="UP000784294">
    <property type="component" value="Unassembled WGS sequence"/>
</dbReference>
<evidence type="ECO:0000256" key="1">
    <source>
        <dbReference type="SAM" id="MobiDB-lite"/>
    </source>
</evidence>
<accession>A0A448WJ29</accession>
<proteinExistence type="predicted"/>
<gene>
    <name evidence="2" type="ORF">PXEA_LOCUS6224</name>
</gene>
<keyword evidence="3" id="KW-1185">Reference proteome</keyword>
<dbReference type="AlphaFoldDB" id="A0A448WJ29"/>
<evidence type="ECO:0000313" key="2">
    <source>
        <dbReference type="EMBL" id="VEL12784.1"/>
    </source>
</evidence>
<dbReference type="Gene3D" id="3.30.530.20">
    <property type="match status" value="1"/>
</dbReference>
<dbReference type="SUPFAM" id="SSF55961">
    <property type="entry name" value="Bet v1-like"/>
    <property type="match status" value="1"/>
</dbReference>
<evidence type="ECO:0008006" key="4">
    <source>
        <dbReference type="Google" id="ProtNLM"/>
    </source>
</evidence>
<dbReference type="InterPro" id="IPR023393">
    <property type="entry name" value="START-like_dom_sf"/>
</dbReference>
<feature type="region of interest" description="Disordered" evidence="1">
    <location>
        <begin position="165"/>
        <end position="191"/>
    </location>
</feature>
<feature type="compositionally biased region" description="Low complexity" evidence="1">
    <location>
        <begin position="165"/>
        <end position="182"/>
    </location>
</feature>